<protein>
    <recommendedName>
        <fullName evidence="3">B30.2/SPRY domain-containing protein</fullName>
    </recommendedName>
</protein>
<sequence length="328" mass="36265">MATFSVALLIILIGVGFSASSVRADEQQNETENGENIKHLFGTDGIYENQNALAEKMAETEAKLENQIENGMLDKQNALDEKVSGIEAKLEQIENGMLDIQNLLSNKLEKEIRDNQKALSSMKNMLFHSQFPIFRWNAYDCHSPGIVINESTNAIQRNATGTEEFYVGKFVSFSFARSCRAEPIKMPSAAAGRIGIIYTEYRIVAGNGPLSIGLSTKEMPLHFWVGDGRVSYGYTSFGAIESTNSNGHEVINSDNVPSFRIGDVGGCGLNSATRQLFFTKNGQRLNITNLYVDEGTEDLYPTVTLQHHGDAVEANFGPNFEYDLSKEF</sequence>
<accession>A0ABD2MG02</accession>
<dbReference type="CDD" id="cd12885">
    <property type="entry name" value="SPRY_RanBP_like"/>
    <property type="match status" value="1"/>
</dbReference>
<feature type="chain" id="PRO_5044856084" description="B30.2/SPRY domain-containing protein" evidence="2">
    <location>
        <begin position="25"/>
        <end position="328"/>
    </location>
</feature>
<dbReference type="InterPro" id="IPR044736">
    <property type="entry name" value="Gid1/RanBPM/SPLA_SPRY"/>
</dbReference>
<dbReference type="Gene3D" id="2.60.120.920">
    <property type="match status" value="1"/>
</dbReference>
<dbReference type="AlphaFoldDB" id="A0ABD2MG02"/>
<dbReference type="InterPro" id="IPR013320">
    <property type="entry name" value="ConA-like_dom_sf"/>
</dbReference>
<dbReference type="InterPro" id="IPR003877">
    <property type="entry name" value="SPRY_dom"/>
</dbReference>
<keyword evidence="5" id="KW-1185">Reference proteome</keyword>
<dbReference type="InterPro" id="IPR001870">
    <property type="entry name" value="B30.2/SPRY"/>
</dbReference>
<evidence type="ECO:0000256" key="1">
    <source>
        <dbReference type="SAM" id="Coils"/>
    </source>
</evidence>
<keyword evidence="2" id="KW-0732">Signal</keyword>
<name>A0ABD2MG02_9BILA</name>
<evidence type="ECO:0000259" key="3">
    <source>
        <dbReference type="PROSITE" id="PS50188"/>
    </source>
</evidence>
<proteinExistence type="predicted"/>
<organism evidence="4 5">
    <name type="scientific">Heterodera trifolii</name>
    <dbReference type="NCBI Taxonomy" id="157864"/>
    <lineage>
        <taxon>Eukaryota</taxon>
        <taxon>Metazoa</taxon>
        <taxon>Ecdysozoa</taxon>
        <taxon>Nematoda</taxon>
        <taxon>Chromadorea</taxon>
        <taxon>Rhabditida</taxon>
        <taxon>Tylenchina</taxon>
        <taxon>Tylenchomorpha</taxon>
        <taxon>Tylenchoidea</taxon>
        <taxon>Heteroderidae</taxon>
        <taxon>Heteroderinae</taxon>
        <taxon>Heterodera</taxon>
    </lineage>
</organism>
<evidence type="ECO:0000313" key="4">
    <source>
        <dbReference type="EMBL" id="KAL3126025.1"/>
    </source>
</evidence>
<reference evidence="4 5" key="1">
    <citation type="submission" date="2024-10" db="EMBL/GenBank/DDBJ databases">
        <authorList>
            <person name="Kim D."/>
        </authorList>
    </citation>
    <scope>NUCLEOTIDE SEQUENCE [LARGE SCALE GENOMIC DNA]</scope>
    <source>
        <strain evidence="4">BH-2024</strain>
    </source>
</reference>
<evidence type="ECO:0000256" key="2">
    <source>
        <dbReference type="SAM" id="SignalP"/>
    </source>
</evidence>
<dbReference type="InterPro" id="IPR043136">
    <property type="entry name" value="B30.2/SPRY_sf"/>
</dbReference>
<comment type="caution">
    <text evidence="4">The sequence shown here is derived from an EMBL/GenBank/DDBJ whole genome shotgun (WGS) entry which is preliminary data.</text>
</comment>
<dbReference type="EMBL" id="JBICBT010000011">
    <property type="protein sequence ID" value="KAL3126025.1"/>
    <property type="molecule type" value="Genomic_DNA"/>
</dbReference>
<dbReference type="SUPFAM" id="SSF49899">
    <property type="entry name" value="Concanavalin A-like lectins/glucanases"/>
    <property type="match status" value="1"/>
</dbReference>
<dbReference type="PROSITE" id="PS50188">
    <property type="entry name" value="B302_SPRY"/>
    <property type="match status" value="1"/>
</dbReference>
<feature type="coiled-coil region" evidence="1">
    <location>
        <begin position="47"/>
        <end position="81"/>
    </location>
</feature>
<gene>
    <name evidence="4" type="ORF">niasHT_003622</name>
</gene>
<feature type="domain" description="B30.2/SPRY" evidence="3">
    <location>
        <begin position="114"/>
        <end position="321"/>
    </location>
</feature>
<keyword evidence="1" id="KW-0175">Coiled coil</keyword>
<dbReference type="Proteomes" id="UP001620626">
    <property type="component" value="Unassembled WGS sequence"/>
</dbReference>
<dbReference type="SMART" id="SM00449">
    <property type="entry name" value="SPRY"/>
    <property type="match status" value="1"/>
</dbReference>
<dbReference type="Pfam" id="PF00622">
    <property type="entry name" value="SPRY"/>
    <property type="match status" value="1"/>
</dbReference>
<feature type="signal peptide" evidence="2">
    <location>
        <begin position="1"/>
        <end position="24"/>
    </location>
</feature>
<evidence type="ECO:0000313" key="5">
    <source>
        <dbReference type="Proteomes" id="UP001620626"/>
    </source>
</evidence>